<keyword evidence="2" id="KW-1185">Reference proteome</keyword>
<gene>
    <name evidence="1" type="primary">tcmP</name>
    <name evidence="1" type="ORF">NCCP602_28400</name>
</gene>
<reference evidence="1 2" key="1">
    <citation type="submission" date="2024-01" db="EMBL/GenBank/DDBJ databases">
        <title>Characterization of antibiotic resistant novel bacterial strains and their environmental applications.</title>
        <authorList>
            <person name="Manzoor S."/>
            <person name="Abbas S."/>
            <person name="Arshad M."/>
            <person name="Ahmed I."/>
        </authorList>
    </citation>
    <scope>NUCLEOTIDE SEQUENCE [LARGE SCALE GENOMIC DNA]</scope>
    <source>
        <strain evidence="1 2">NCCP-602</strain>
    </source>
</reference>
<dbReference type="Proteomes" id="UP001498238">
    <property type="component" value="Unassembled WGS sequence"/>
</dbReference>
<evidence type="ECO:0000313" key="1">
    <source>
        <dbReference type="EMBL" id="GAA0036879.1"/>
    </source>
</evidence>
<dbReference type="InterPro" id="IPR031009">
    <property type="entry name" value="Tcm_partner"/>
</dbReference>
<dbReference type="NCBIfam" id="TIGR04474">
    <property type="entry name" value="tcm_partner"/>
    <property type="match status" value="1"/>
</dbReference>
<comment type="caution">
    <text evidence="1">The sequence shown here is derived from an EMBL/GenBank/DDBJ whole genome shotgun (WGS) entry which is preliminary data.</text>
</comment>
<name>A0ABN0SRC2_9MICO</name>
<dbReference type="EMBL" id="BAAAAF010000013">
    <property type="protein sequence ID" value="GAA0036879.1"/>
    <property type="molecule type" value="Genomic_DNA"/>
</dbReference>
<organism evidence="1 2">
    <name type="scientific">Brevibacterium metallidurans</name>
    <dbReference type="NCBI Taxonomy" id="1482676"/>
    <lineage>
        <taxon>Bacteria</taxon>
        <taxon>Bacillati</taxon>
        <taxon>Actinomycetota</taxon>
        <taxon>Actinomycetes</taxon>
        <taxon>Micrococcales</taxon>
        <taxon>Brevibacteriaceae</taxon>
        <taxon>Brevibacterium</taxon>
    </lineage>
</organism>
<proteinExistence type="predicted"/>
<accession>A0ABN0SRC2</accession>
<protein>
    <submittedName>
        <fullName evidence="1">Three-Cys-motif partner protein TcmP</fullName>
    </submittedName>
</protein>
<evidence type="ECO:0000313" key="2">
    <source>
        <dbReference type="Proteomes" id="UP001498238"/>
    </source>
</evidence>
<sequence length="393" mass="44290">MTANDAFFKQRKPVAVFKHKLLVDYLTAWATKLSVYSNGAVAFLDGYAGTGRYEDGTPGSPLVAMNAAQALRDQQSPKVLRNFFVESDPKYFKELKKNVLSHPLGQTARLYPGDVVDHLDSVVTQVGSAPLLVFLDPFGTSFDSDLIKTHFLTDPKMKVEVLLNVSIQAVWRIGGLLTSNTYEPHFHKSLERLDNSLDGTWWRAQFIEARERFQLDGTARYVAQAAREVSDAFANRLVHGTPHQALSVHLRKTTEAEPIFSLTLFHKHREARLLFIDSAARAHREWRRAYWGDQAIRLNTSDTLFEISPDAECDHELEALSRESVAKIQKNIVSVLERALAIRVSDHPSQLFGKSIGTAGKSELRKAINKLEKDGRISVVRAKKLDDWTLKRP</sequence>
<dbReference type="RefSeq" id="WP_313450618.1">
    <property type="nucleotide sequence ID" value="NZ_BAAAAF010000013.1"/>
</dbReference>